<sequence>MKLLLSRNMPFNMERLTREGNALERKLPWRESEVSWEREFRFSGSVSVFESDEVGGVEIGTGDGVLELGEGEDGEDLIVGGDAGGEAEYYNLLLIKFALRDFNFNLVACDFNLYSSFFSQIFFVFVISTTHKEGYERKVTTIDGLIGLWESSTGIKLQKQRDRYQLS</sequence>
<evidence type="ECO:0000313" key="1">
    <source>
        <dbReference type="EMBL" id="CAJ1968657.1"/>
    </source>
</evidence>
<gene>
    <name evidence="1" type="ORF">AYBTSS11_LOCUS21834</name>
</gene>
<keyword evidence="2" id="KW-1185">Reference proteome</keyword>
<evidence type="ECO:0000313" key="2">
    <source>
        <dbReference type="Proteomes" id="UP001189624"/>
    </source>
</evidence>
<accession>A0AA86T5G4</accession>
<protein>
    <submittedName>
        <fullName evidence="1">Uncharacterized protein</fullName>
    </submittedName>
</protein>
<reference evidence="1" key="1">
    <citation type="submission" date="2023-10" db="EMBL/GenBank/DDBJ databases">
        <authorList>
            <person name="Domelevo Entfellner J.-B."/>
        </authorList>
    </citation>
    <scope>NUCLEOTIDE SEQUENCE</scope>
</reference>
<dbReference type="EMBL" id="OY731404">
    <property type="protein sequence ID" value="CAJ1968657.1"/>
    <property type="molecule type" value="Genomic_DNA"/>
</dbReference>
<dbReference type="AlphaFoldDB" id="A0AA86T5G4"/>
<name>A0AA86T5G4_9FABA</name>
<proteinExistence type="predicted"/>
<organism evidence="1 2">
    <name type="scientific">Sphenostylis stenocarpa</name>
    <dbReference type="NCBI Taxonomy" id="92480"/>
    <lineage>
        <taxon>Eukaryota</taxon>
        <taxon>Viridiplantae</taxon>
        <taxon>Streptophyta</taxon>
        <taxon>Embryophyta</taxon>
        <taxon>Tracheophyta</taxon>
        <taxon>Spermatophyta</taxon>
        <taxon>Magnoliopsida</taxon>
        <taxon>eudicotyledons</taxon>
        <taxon>Gunneridae</taxon>
        <taxon>Pentapetalae</taxon>
        <taxon>rosids</taxon>
        <taxon>fabids</taxon>
        <taxon>Fabales</taxon>
        <taxon>Fabaceae</taxon>
        <taxon>Papilionoideae</taxon>
        <taxon>50 kb inversion clade</taxon>
        <taxon>NPAAA clade</taxon>
        <taxon>indigoferoid/millettioid clade</taxon>
        <taxon>Phaseoleae</taxon>
        <taxon>Sphenostylis</taxon>
    </lineage>
</organism>
<dbReference type="Proteomes" id="UP001189624">
    <property type="component" value="Chromosome 7"/>
</dbReference>
<dbReference type="Gramene" id="rna-AYBTSS11_LOCUS21834">
    <property type="protein sequence ID" value="CAJ1968657.1"/>
    <property type="gene ID" value="gene-AYBTSS11_LOCUS21834"/>
</dbReference>